<dbReference type="EMBL" id="VNHT01000007">
    <property type="protein sequence ID" value="TYP91910.1"/>
    <property type="molecule type" value="Genomic_DNA"/>
</dbReference>
<evidence type="ECO:0000313" key="3">
    <source>
        <dbReference type="Proteomes" id="UP000034156"/>
    </source>
</evidence>
<dbReference type="EMBL" id="CP011451">
    <property type="protein sequence ID" value="AKH38878.1"/>
    <property type="molecule type" value="Genomic_DNA"/>
</dbReference>
<evidence type="ECO:0000313" key="4">
    <source>
        <dbReference type="Proteomes" id="UP000324176"/>
    </source>
</evidence>
<proteinExistence type="predicted"/>
<dbReference type="AlphaFoldDB" id="A0A0F7KIE6"/>
<dbReference type="OrthoDB" id="9885239at2"/>
<sequence>MPTWKKFSGSKEQISEMMSAKDGFKWRDINGKESNIVSGSSAYALTLLYHKTDDANLVHEYMLCNLHPHAEMIIEWARTGREVYFFDSYNQKWVESPNPLWRTDAKYSFNPDGE</sequence>
<dbReference type="Proteomes" id="UP000324176">
    <property type="component" value="Unassembled WGS sequence"/>
</dbReference>
<evidence type="ECO:0000313" key="2">
    <source>
        <dbReference type="EMBL" id="TYP91910.1"/>
    </source>
</evidence>
<dbReference type="RefSeq" id="WP_046850912.1">
    <property type="nucleotide sequence ID" value="NZ_CP011451.1"/>
</dbReference>
<protein>
    <submittedName>
        <fullName evidence="1">Uncharacterized protein</fullName>
    </submittedName>
</protein>
<reference evidence="2 4" key="3">
    <citation type="submission" date="2019-07" db="EMBL/GenBank/DDBJ databases">
        <title>Active sludge and wastewater microbial communities from Klosterneuburg, Austria.</title>
        <authorList>
            <person name="Wagner M."/>
        </authorList>
    </citation>
    <scope>NUCLEOTIDE SEQUENCE [LARGE SCALE GENOMIC DNA]</scope>
    <source>
        <strain evidence="2 4">Nm2</strain>
    </source>
</reference>
<gene>
    <name evidence="1" type="ORF">AAW31_15450</name>
    <name evidence="2" type="ORF">BCL69_100771</name>
</gene>
<accession>A0A0F7KIE6</accession>
<keyword evidence="3" id="KW-1185">Reference proteome</keyword>
<organism evidence="1 3">
    <name type="scientific">Nitrosomonas communis</name>
    <dbReference type="NCBI Taxonomy" id="44574"/>
    <lineage>
        <taxon>Bacteria</taxon>
        <taxon>Pseudomonadati</taxon>
        <taxon>Pseudomonadota</taxon>
        <taxon>Betaproteobacteria</taxon>
        <taxon>Nitrosomonadales</taxon>
        <taxon>Nitrosomonadaceae</taxon>
        <taxon>Nitrosomonas</taxon>
    </lineage>
</organism>
<name>A0A0F7KIE6_9PROT</name>
<reference evidence="1 3" key="2">
    <citation type="journal article" date="2016" name="Genome Announc.">
        <title>Genome Sequence of Nitrosomonas communis Strain Nm2, a Mesophilic Ammonia-Oxidizing Bacterium Isolated from Mediterranean Soil.</title>
        <authorList>
            <person name="Kozlowski J.A."/>
            <person name="Kits K.D."/>
            <person name="Stein L.Y."/>
        </authorList>
    </citation>
    <scope>NUCLEOTIDE SEQUENCE [LARGE SCALE GENOMIC DNA]</scope>
    <source>
        <strain evidence="1 3">Nm2</strain>
    </source>
</reference>
<evidence type="ECO:0000313" key="1">
    <source>
        <dbReference type="EMBL" id="AKH38878.1"/>
    </source>
</evidence>
<dbReference type="Proteomes" id="UP000034156">
    <property type="component" value="Chromosome"/>
</dbReference>
<reference evidence="3" key="1">
    <citation type="submission" date="2015-05" db="EMBL/GenBank/DDBJ databases">
        <title>Draft genome of Nitrosomonas communis strain Nm2.</title>
        <authorList>
            <person name="Kozlowski J.A."/>
            <person name="Kits K.D."/>
            <person name="Stein L.Y."/>
        </authorList>
    </citation>
    <scope>NUCLEOTIDE SEQUENCE [LARGE SCALE GENOMIC DNA]</scope>
    <source>
        <strain evidence="3">Nm2</strain>
    </source>
</reference>
<dbReference type="KEGG" id="nco:AAW31_15450"/>
<dbReference type="PATRIC" id="fig|44574.3.peg.3743"/>